<keyword evidence="5" id="KW-1133">Transmembrane helix</keyword>
<feature type="transmembrane region" description="Helical" evidence="5">
    <location>
        <begin position="6"/>
        <end position="29"/>
    </location>
</feature>
<sequence length="302" mass="34059">MTFYTNIMINYLIFISLILILGILVYLLLSIKSKQTSDKGGTESLENKLNKVSSDINKIEIDLASVTTPINELNRFLGGNVTTGRLGEWSLESIVQDIMPNESFEFQAQINPESLDRVDCSITTAEGFLVPIDSKFYAGQYQTYQSSNNDSDRKKVLRDLRTSVLRDAEDISKKYITKNITSNYAILYIASEKIIDLIDKIDDLRQECLTDKRTLILGPNTLAAFLDTIRVGHHYLKLNETAAEVAKVVRGIQKEFSNFDLSTDSVIKRLDGAMKDVQQLQTRVNVLGNKLEKGAESLEEER</sequence>
<evidence type="ECO:0000256" key="5">
    <source>
        <dbReference type="SAM" id="Phobius"/>
    </source>
</evidence>
<accession>A0A520MVJ0</accession>
<dbReference type="Proteomes" id="UP000319384">
    <property type="component" value="Unassembled WGS sequence"/>
</dbReference>
<evidence type="ECO:0000256" key="1">
    <source>
        <dbReference type="ARBA" id="ARBA00003416"/>
    </source>
</evidence>
<keyword evidence="5" id="KW-0472">Membrane</keyword>
<evidence type="ECO:0000313" key="6">
    <source>
        <dbReference type="EMBL" id="RZO25225.1"/>
    </source>
</evidence>
<dbReference type="PANTHER" id="PTHR30563:SF0">
    <property type="entry name" value="DNA RECOMBINATION PROTEIN RMUC"/>
    <property type="match status" value="1"/>
</dbReference>
<evidence type="ECO:0000313" key="7">
    <source>
        <dbReference type="Proteomes" id="UP000319384"/>
    </source>
</evidence>
<comment type="caution">
    <text evidence="6">The sequence shown here is derived from an EMBL/GenBank/DDBJ whole genome shotgun (WGS) entry which is preliminary data.</text>
</comment>
<evidence type="ECO:0000256" key="2">
    <source>
        <dbReference type="ARBA" id="ARBA00009840"/>
    </source>
</evidence>
<protein>
    <submittedName>
        <fullName evidence="6">DNA recombination protein RmuC</fullName>
    </submittedName>
</protein>
<dbReference type="EMBL" id="SHBH01000044">
    <property type="protein sequence ID" value="RZO25225.1"/>
    <property type="molecule type" value="Genomic_DNA"/>
</dbReference>
<dbReference type="AlphaFoldDB" id="A0A520MVJ0"/>
<evidence type="ECO:0000256" key="3">
    <source>
        <dbReference type="ARBA" id="ARBA00023054"/>
    </source>
</evidence>
<proteinExistence type="inferred from homology"/>
<evidence type="ECO:0000256" key="4">
    <source>
        <dbReference type="ARBA" id="ARBA00023172"/>
    </source>
</evidence>
<gene>
    <name evidence="6" type="primary">rmuC</name>
    <name evidence="6" type="ORF">EVA95_03840</name>
</gene>
<dbReference type="GO" id="GO:0006310">
    <property type="term" value="P:DNA recombination"/>
    <property type="evidence" value="ECO:0007669"/>
    <property type="project" value="UniProtKB-KW"/>
</dbReference>
<dbReference type="InterPro" id="IPR003798">
    <property type="entry name" value="DNA_recombination_RmuC"/>
</dbReference>
<comment type="similarity">
    <text evidence="2">Belongs to the RmuC family.</text>
</comment>
<keyword evidence="5" id="KW-0812">Transmembrane</keyword>
<organism evidence="6 7">
    <name type="scientific">SAR86 cluster bacterium</name>
    <dbReference type="NCBI Taxonomy" id="2030880"/>
    <lineage>
        <taxon>Bacteria</taxon>
        <taxon>Pseudomonadati</taxon>
        <taxon>Pseudomonadota</taxon>
        <taxon>Gammaproteobacteria</taxon>
        <taxon>SAR86 cluster</taxon>
    </lineage>
</organism>
<dbReference type="Pfam" id="PF02646">
    <property type="entry name" value="RmuC"/>
    <property type="match status" value="1"/>
</dbReference>
<keyword evidence="3" id="KW-0175">Coiled coil</keyword>
<dbReference type="PANTHER" id="PTHR30563">
    <property type="entry name" value="DNA RECOMBINATION PROTEIN RMUC"/>
    <property type="match status" value="1"/>
</dbReference>
<reference evidence="6 7" key="1">
    <citation type="submission" date="2019-02" db="EMBL/GenBank/DDBJ databases">
        <title>Prokaryotic population dynamics and viral predation in marine succession experiment using metagenomics: the confinement effect.</title>
        <authorList>
            <person name="Haro-Moreno J.M."/>
            <person name="Rodriguez-Valera F."/>
            <person name="Lopez-Perez M."/>
        </authorList>
    </citation>
    <scope>NUCLEOTIDE SEQUENCE [LARGE SCALE GENOMIC DNA]</scope>
    <source>
        <strain evidence="6">MED-G162</strain>
    </source>
</reference>
<comment type="function">
    <text evidence="1">Involved in DNA recombination.</text>
</comment>
<keyword evidence="4" id="KW-0233">DNA recombination</keyword>
<name>A0A520MVJ0_9GAMM</name>